<evidence type="ECO:0000313" key="15">
    <source>
        <dbReference type="RefSeq" id="XP_022257399.1"/>
    </source>
</evidence>
<dbReference type="RefSeq" id="XP_022257399.1">
    <property type="nucleotide sequence ID" value="XM_022401691.1"/>
</dbReference>
<reference evidence="13 14" key="1">
    <citation type="submission" date="2025-05" db="UniProtKB">
        <authorList>
            <consortium name="RefSeq"/>
        </authorList>
    </citation>
    <scope>IDENTIFICATION</scope>
    <source>
        <tissue evidence="13 14">Muscle</tissue>
    </source>
</reference>
<keyword evidence="4 11" id="KW-0812">Transmembrane</keyword>
<dbReference type="RefSeq" id="XP_013789345.1">
    <property type="nucleotide sequence ID" value="XM_013933891.1"/>
</dbReference>
<name>A0ABM1BV97_LIMPO</name>
<accession>A0ABM1BV97</accession>
<evidence type="ECO:0000256" key="2">
    <source>
        <dbReference type="ARBA" id="ARBA00007984"/>
    </source>
</evidence>
<sequence length="174" mass="20608">MTAKRFPWRWVLVILIFLVAAGLYYDIHVHGSFQKSQTRKFLKDVGVLTISQQAWRSTAVYCRKMYRWAQNNIPMYCRKVSTFLNYYLEIFWTKFFALCVYLWTSTQGVRDWLNVKIPPILESLNSKLPVYVEKVLAVVLEMLVALQKCLSWLGSHLLYYTSIIGMWLQENVFT</sequence>
<proteinExistence type="inferred from homology"/>
<evidence type="ECO:0000256" key="11">
    <source>
        <dbReference type="SAM" id="Phobius"/>
    </source>
</evidence>
<comment type="function">
    <text evidence="10">Critical mediator, in cooperation with CASP4, of endoplasmic reticulum-stress induced apoptosis. Required or the activation of CASP4 following endoplasmic reticulum stress.</text>
</comment>
<keyword evidence="12" id="KW-1185">Reference proteome</keyword>
<dbReference type="InterPro" id="IPR019308">
    <property type="entry name" value="TMEM214"/>
</dbReference>
<organism evidence="12 14">
    <name type="scientific">Limulus polyphemus</name>
    <name type="common">Atlantic horseshoe crab</name>
    <dbReference type="NCBI Taxonomy" id="6850"/>
    <lineage>
        <taxon>Eukaryota</taxon>
        <taxon>Metazoa</taxon>
        <taxon>Ecdysozoa</taxon>
        <taxon>Arthropoda</taxon>
        <taxon>Chelicerata</taxon>
        <taxon>Merostomata</taxon>
        <taxon>Xiphosura</taxon>
        <taxon>Limulidae</taxon>
        <taxon>Limulus</taxon>
    </lineage>
</organism>
<comment type="similarity">
    <text evidence="2">Belongs to the TMEM214 family.</text>
</comment>
<protein>
    <submittedName>
        <fullName evidence="13 14">Transmembrane protein 214-A-like</fullName>
    </submittedName>
</protein>
<evidence type="ECO:0000256" key="7">
    <source>
        <dbReference type="ARBA" id="ARBA00022989"/>
    </source>
</evidence>
<dbReference type="RefSeq" id="XP_013789344.1">
    <property type="nucleotide sequence ID" value="XM_013933890.2"/>
</dbReference>
<keyword evidence="5" id="KW-0053">Apoptosis</keyword>
<feature type="transmembrane region" description="Helical" evidence="11">
    <location>
        <begin position="83"/>
        <end position="103"/>
    </location>
</feature>
<dbReference type="Pfam" id="PF10151">
    <property type="entry name" value="TMEM214"/>
    <property type="match status" value="1"/>
</dbReference>
<evidence type="ECO:0000313" key="13">
    <source>
        <dbReference type="RefSeq" id="XP_013789344.1"/>
    </source>
</evidence>
<gene>
    <name evidence="13 14 15" type="primary">LOC106473208</name>
</gene>
<keyword evidence="8 11" id="KW-0472">Membrane</keyword>
<dbReference type="PANTHER" id="PTHR13448">
    <property type="entry name" value="TRANSMEMBRANE PROTEIN 214"/>
    <property type="match status" value="1"/>
</dbReference>
<keyword evidence="9" id="KW-0325">Glycoprotein</keyword>
<evidence type="ECO:0000256" key="3">
    <source>
        <dbReference type="ARBA" id="ARBA00011720"/>
    </source>
</evidence>
<keyword evidence="6" id="KW-0256">Endoplasmic reticulum</keyword>
<evidence type="ECO:0000256" key="10">
    <source>
        <dbReference type="ARBA" id="ARBA00024938"/>
    </source>
</evidence>
<comment type="subunit">
    <text evidence="3">Constitutively interacts with CASP4; required for the localization of procaspase 4 to the ER.</text>
</comment>
<feature type="transmembrane region" description="Helical" evidence="11">
    <location>
        <begin position="6"/>
        <end position="25"/>
    </location>
</feature>
<evidence type="ECO:0000256" key="8">
    <source>
        <dbReference type="ARBA" id="ARBA00023136"/>
    </source>
</evidence>
<evidence type="ECO:0000313" key="12">
    <source>
        <dbReference type="Proteomes" id="UP000694941"/>
    </source>
</evidence>
<dbReference type="Proteomes" id="UP000694941">
    <property type="component" value="Unplaced"/>
</dbReference>
<dbReference type="GeneID" id="106473208"/>
<evidence type="ECO:0000256" key="1">
    <source>
        <dbReference type="ARBA" id="ARBA00004477"/>
    </source>
</evidence>
<keyword evidence="7 11" id="KW-1133">Transmembrane helix</keyword>
<evidence type="ECO:0000256" key="9">
    <source>
        <dbReference type="ARBA" id="ARBA00023180"/>
    </source>
</evidence>
<dbReference type="PANTHER" id="PTHR13448:SF0">
    <property type="entry name" value="TRANSMEMBRANE PROTEIN 214"/>
    <property type="match status" value="1"/>
</dbReference>
<evidence type="ECO:0000256" key="4">
    <source>
        <dbReference type="ARBA" id="ARBA00022692"/>
    </source>
</evidence>
<evidence type="ECO:0000256" key="6">
    <source>
        <dbReference type="ARBA" id="ARBA00022824"/>
    </source>
</evidence>
<evidence type="ECO:0000313" key="14">
    <source>
        <dbReference type="RefSeq" id="XP_013789345.1"/>
    </source>
</evidence>
<evidence type="ECO:0000256" key="5">
    <source>
        <dbReference type="ARBA" id="ARBA00022703"/>
    </source>
</evidence>
<comment type="subcellular location">
    <subcellularLocation>
        <location evidence="1">Endoplasmic reticulum membrane</location>
        <topology evidence="1">Multi-pass membrane protein</topology>
    </subcellularLocation>
</comment>